<organism evidence="1">
    <name type="scientific">Oryza punctata</name>
    <name type="common">Red rice</name>
    <dbReference type="NCBI Taxonomy" id="4537"/>
    <lineage>
        <taxon>Eukaryota</taxon>
        <taxon>Viridiplantae</taxon>
        <taxon>Streptophyta</taxon>
        <taxon>Embryophyta</taxon>
        <taxon>Tracheophyta</taxon>
        <taxon>Spermatophyta</taxon>
        <taxon>Magnoliopsida</taxon>
        <taxon>Liliopsida</taxon>
        <taxon>Poales</taxon>
        <taxon>Poaceae</taxon>
        <taxon>BOP clade</taxon>
        <taxon>Oryzoideae</taxon>
        <taxon>Oryzeae</taxon>
        <taxon>Oryzinae</taxon>
        <taxon>Oryza</taxon>
    </lineage>
</organism>
<dbReference type="OMA" id="GNTICEP"/>
<keyword evidence="2" id="KW-1185">Reference proteome</keyword>
<sequence length="216" mass="23389">MEAKRRCDEKFNQILQKLEETISVIRAITAILKAASSSTPMALLPPVTTKCSTICSSSNAKPDLTMAVLVTCATSAVSSVELVATVSTTGITNIDTIDCSNETHAKGGTDQPMVEFLAKTCMSEGVLALDASTKVSSRRSIAEMDLITLMPTECSTKCPEHDSKAKWLGLTFGDNKNSLAIILLLKEEERAALEGWRETVLQKLIRVKPQRLPMSI</sequence>
<dbReference type="EnsemblPlants" id="OPUNC07G03130.1">
    <property type="protein sequence ID" value="OPUNC07G03130.1"/>
    <property type="gene ID" value="OPUNC07G03130"/>
</dbReference>
<accession>A0A0E0LH69</accession>
<reference evidence="1" key="1">
    <citation type="submission" date="2015-04" db="UniProtKB">
        <authorList>
            <consortium name="EnsemblPlants"/>
        </authorList>
    </citation>
    <scope>IDENTIFICATION</scope>
</reference>
<proteinExistence type="predicted"/>
<protein>
    <submittedName>
        <fullName evidence="1">Uncharacterized protein</fullName>
    </submittedName>
</protein>
<evidence type="ECO:0000313" key="1">
    <source>
        <dbReference type="EnsemblPlants" id="OPUNC07G03130.1"/>
    </source>
</evidence>
<evidence type="ECO:0000313" key="2">
    <source>
        <dbReference type="Proteomes" id="UP000026962"/>
    </source>
</evidence>
<name>A0A0E0LH69_ORYPU</name>
<dbReference type="AlphaFoldDB" id="A0A0E0LH69"/>
<dbReference type="HOGENOM" id="CLU_1279455_0_0_1"/>
<reference evidence="1" key="2">
    <citation type="submission" date="2018-05" db="EMBL/GenBank/DDBJ databases">
        <title>OpunRS2 (Oryza punctata Reference Sequence Version 2).</title>
        <authorList>
            <person name="Zhang J."/>
            <person name="Kudrna D."/>
            <person name="Lee S."/>
            <person name="Talag J."/>
            <person name="Welchert J."/>
            <person name="Wing R.A."/>
        </authorList>
    </citation>
    <scope>NUCLEOTIDE SEQUENCE [LARGE SCALE GENOMIC DNA]</scope>
</reference>
<dbReference type="Gramene" id="OPUNC07G03130.1">
    <property type="protein sequence ID" value="OPUNC07G03130.1"/>
    <property type="gene ID" value="OPUNC07G03130"/>
</dbReference>
<dbReference type="Proteomes" id="UP000026962">
    <property type="component" value="Chromosome 7"/>
</dbReference>